<dbReference type="Gene3D" id="3.40.50.1360">
    <property type="match status" value="1"/>
</dbReference>
<evidence type="ECO:0000259" key="4">
    <source>
        <dbReference type="PROSITE" id="PS51000"/>
    </source>
</evidence>
<dbReference type="STRING" id="333138.LQ50_07315"/>
<evidence type="ECO:0000256" key="2">
    <source>
        <dbReference type="ARBA" id="ARBA00023125"/>
    </source>
</evidence>
<dbReference type="InterPro" id="IPR036390">
    <property type="entry name" value="WH_DNA-bd_sf"/>
</dbReference>
<keyword evidence="3" id="KW-0804">Transcription</keyword>
<evidence type="ECO:0000313" key="5">
    <source>
        <dbReference type="EMBL" id="KHF40897.1"/>
    </source>
</evidence>
<organism evidence="5 6">
    <name type="scientific">Halalkalibacter okhensis</name>
    <dbReference type="NCBI Taxonomy" id="333138"/>
    <lineage>
        <taxon>Bacteria</taxon>
        <taxon>Bacillati</taxon>
        <taxon>Bacillota</taxon>
        <taxon>Bacilli</taxon>
        <taxon>Bacillales</taxon>
        <taxon>Bacillaceae</taxon>
        <taxon>Halalkalibacter</taxon>
    </lineage>
</organism>
<dbReference type="SUPFAM" id="SSF100950">
    <property type="entry name" value="NagB/RpiA/CoA transferase-like"/>
    <property type="match status" value="1"/>
</dbReference>
<dbReference type="PANTHER" id="PTHR30363:SF60">
    <property type="entry name" value="HTH-TYPE TRANSCRIPTIONAL REGULATOR IOLR"/>
    <property type="match status" value="1"/>
</dbReference>
<evidence type="ECO:0000313" key="6">
    <source>
        <dbReference type="Proteomes" id="UP000030832"/>
    </source>
</evidence>
<dbReference type="Gene3D" id="1.10.10.10">
    <property type="entry name" value="Winged helix-like DNA-binding domain superfamily/Winged helix DNA-binding domain"/>
    <property type="match status" value="1"/>
</dbReference>
<dbReference type="SMART" id="SM01134">
    <property type="entry name" value="DeoRC"/>
    <property type="match status" value="1"/>
</dbReference>
<dbReference type="SUPFAM" id="SSF46785">
    <property type="entry name" value="Winged helix' DNA-binding domain"/>
    <property type="match status" value="1"/>
</dbReference>
<dbReference type="OrthoDB" id="9798651at2"/>
<feature type="domain" description="HTH deoR-type" evidence="4">
    <location>
        <begin position="3"/>
        <end position="58"/>
    </location>
</feature>
<dbReference type="InterPro" id="IPR050313">
    <property type="entry name" value="Carb_Metab_HTH_regulators"/>
</dbReference>
<dbReference type="InterPro" id="IPR001034">
    <property type="entry name" value="DeoR_HTH"/>
</dbReference>
<dbReference type="AlphaFoldDB" id="A0A0B0IJ75"/>
<sequence>MLKIQRIKQIRTYIDQHQTVSLDTLVTVFGVSKNTIRRDVQELVEFGDYKKVYGGISVNQTRLEPFHDRKTRHLHQKRLIAKKAASYLLDGDVIFIDSGTTTLEMVDFIKTLELTIITNNLDFIIRTLPFDNLNVISTGGVLERKTNSFASFTKQDILKSHNINKAFMASSGVSIKNGVTNSSPLETDLKRTVVERSSEVFLLIDVNKFDRHAVMTYCELQEIDVLITDSVPSDSYTKYAEENDYQLIIAD</sequence>
<reference evidence="5 6" key="1">
    <citation type="submission" date="2014-09" db="EMBL/GenBank/DDBJ databases">
        <title>Genome sequencing and annotation of Bacillus Okhensis strain Kh10-101T.</title>
        <authorList>
            <person name="Prakash J.S."/>
        </authorList>
    </citation>
    <scope>NUCLEOTIDE SEQUENCE [LARGE SCALE GENOMIC DNA]</scope>
    <source>
        <strain evidence="6">Kh10-101T</strain>
    </source>
</reference>
<evidence type="ECO:0000256" key="3">
    <source>
        <dbReference type="ARBA" id="ARBA00023163"/>
    </source>
</evidence>
<dbReference type="eggNOG" id="COG1349">
    <property type="taxonomic scope" value="Bacteria"/>
</dbReference>
<dbReference type="InterPro" id="IPR036388">
    <property type="entry name" value="WH-like_DNA-bd_sf"/>
</dbReference>
<protein>
    <submittedName>
        <fullName evidence="5">DNA-binding protein</fullName>
    </submittedName>
</protein>
<evidence type="ECO:0000256" key="1">
    <source>
        <dbReference type="ARBA" id="ARBA00023015"/>
    </source>
</evidence>
<dbReference type="RefSeq" id="WP_034627457.1">
    <property type="nucleotide sequence ID" value="NZ_JRJU01000006.1"/>
</dbReference>
<proteinExistence type="predicted"/>
<accession>A0A0B0IJ75</accession>
<dbReference type="Proteomes" id="UP000030832">
    <property type="component" value="Unassembled WGS sequence"/>
</dbReference>
<dbReference type="InterPro" id="IPR018356">
    <property type="entry name" value="Tscrpt_reg_HTH_DeoR_CS"/>
</dbReference>
<dbReference type="GO" id="GO:0003700">
    <property type="term" value="F:DNA-binding transcription factor activity"/>
    <property type="evidence" value="ECO:0007669"/>
    <property type="project" value="InterPro"/>
</dbReference>
<keyword evidence="1" id="KW-0805">Transcription regulation</keyword>
<dbReference type="EMBL" id="JRJU01000006">
    <property type="protein sequence ID" value="KHF40897.1"/>
    <property type="molecule type" value="Genomic_DNA"/>
</dbReference>
<name>A0A0B0IJ75_9BACI</name>
<dbReference type="GO" id="GO:0003677">
    <property type="term" value="F:DNA binding"/>
    <property type="evidence" value="ECO:0007669"/>
    <property type="project" value="UniProtKB-KW"/>
</dbReference>
<dbReference type="PROSITE" id="PS51000">
    <property type="entry name" value="HTH_DEOR_2"/>
    <property type="match status" value="1"/>
</dbReference>
<dbReference type="InterPro" id="IPR037171">
    <property type="entry name" value="NagB/RpiA_transferase-like"/>
</dbReference>
<keyword evidence="6" id="KW-1185">Reference proteome</keyword>
<dbReference type="PANTHER" id="PTHR30363">
    <property type="entry name" value="HTH-TYPE TRANSCRIPTIONAL REGULATOR SRLR-RELATED"/>
    <property type="match status" value="1"/>
</dbReference>
<comment type="caution">
    <text evidence="5">The sequence shown here is derived from an EMBL/GenBank/DDBJ whole genome shotgun (WGS) entry which is preliminary data.</text>
</comment>
<keyword evidence="2 5" id="KW-0238">DNA-binding</keyword>
<dbReference type="Pfam" id="PF08220">
    <property type="entry name" value="HTH_DeoR"/>
    <property type="match status" value="1"/>
</dbReference>
<dbReference type="InterPro" id="IPR014036">
    <property type="entry name" value="DeoR-like_C"/>
</dbReference>
<dbReference type="SMART" id="SM00420">
    <property type="entry name" value="HTH_DEOR"/>
    <property type="match status" value="1"/>
</dbReference>
<dbReference type="PROSITE" id="PS00894">
    <property type="entry name" value="HTH_DEOR_1"/>
    <property type="match status" value="1"/>
</dbReference>
<dbReference type="Pfam" id="PF00455">
    <property type="entry name" value="DeoRC"/>
    <property type="match status" value="1"/>
</dbReference>
<gene>
    <name evidence="5" type="ORF">LQ50_07315</name>
</gene>